<evidence type="ECO:0000256" key="1">
    <source>
        <dbReference type="ARBA" id="ARBA00022617"/>
    </source>
</evidence>
<feature type="region of interest" description="Disordered" evidence="5">
    <location>
        <begin position="361"/>
        <end position="391"/>
    </location>
</feature>
<dbReference type="InterPro" id="IPR009056">
    <property type="entry name" value="Cyt_c-like_dom"/>
</dbReference>
<dbReference type="Gene3D" id="2.120.10.30">
    <property type="entry name" value="TolB, C-terminal domain"/>
    <property type="match status" value="1"/>
</dbReference>
<feature type="signal peptide" evidence="6">
    <location>
        <begin position="1"/>
        <end position="27"/>
    </location>
</feature>
<name>A0A518EXV5_9BACT</name>
<dbReference type="PANTHER" id="PTHR33546">
    <property type="entry name" value="LARGE, MULTIFUNCTIONAL SECRETED PROTEIN-RELATED"/>
    <property type="match status" value="1"/>
</dbReference>
<keyword evidence="6" id="KW-0732">Signal</keyword>
<dbReference type="PANTHER" id="PTHR33546:SF1">
    <property type="entry name" value="LARGE, MULTIFUNCTIONAL SECRETED PROTEIN"/>
    <property type="match status" value="1"/>
</dbReference>
<dbReference type="Proteomes" id="UP000320390">
    <property type="component" value="Chromosome"/>
</dbReference>
<evidence type="ECO:0000256" key="4">
    <source>
        <dbReference type="PROSITE-ProRule" id="PRU00433"/>
    </source>
</evidence>
<accession>A0A518EXV5</accession>
<dbReference type="InterPro" id="IPR010496">
    <property type="entry name" value="AL/BT2_dom"/>
</dbReference>
<proteinExistence type="predicted"/>
<dbReference type="PROSITE" id="PS51007">
    <property type="entry name" value="CYTC"/>
    <property type="match status" value="1"/>
</dbReference>
<dbReference type="AlphaFoldDB" id="A0A518EXV5"/>
<evidence type="ECO:0000313" key="9">
    <source>
        <dbReference type="Proteomes" id="UP000320390"/>
    </source>
</evidence>
<organism evidence="8 9">
    <name type="scientific">Saltatorellus ferox</name>
    <dbReference type="NCBI Taxonomy" id="2528018"/>
    <lineage>
        <taxon>Bacteria</taxon>
        <taxon>Pseudomonadati</taxon>
        <taxon>Planctomycetota</taxon>
        <taxon>Planctomycetia</taxon>
        <taxon>Planctomycetia incertae sedis</taxon>
        <taxon>Saltatorellus</taxon>
    </lineage>
</organism>
<dbReference type="SUPFAM" id="SSF50952">
    <property type="entry name" value="Soluble quinoprotein glucose dehydrogenase"/>
    <property type="match status" value="1"/>
</dbReference>
<protein>
    <recommendedName>
        <fullName evidence="7">Cytochrome c domain-containing protein</fullName>
    </recommendedName>
</protein>
<evidence type="ECO:0000256" key="6">
    <source>
        <dbReference type="SAM" id="SignalP"/>
    </source>
</evidence>
<sequence precursor="true">MDPLRPRLRLTALVVLALSSLSHPGFGQETTSLFDGSTLSGWSGDERFWSVEDGVILGRSTPENPLSATTYLTYTNGEYRDFDISLEFRIDGQGSNSGLQFRSIPGENHQVLGYQADLDAARDWTGGIYEQGGRGVIARRGVRMLQNGKHSAYELLGDLAELKKLGAPGEWHTYRVRAEGTRIRIWVDGTLTCDYDDREAMFDGGSFAFQLHQGPPMEVRYRNIEVERLPASTVPETRFGTAQWIWTPEGARDAQVVRFERRLHPKGPVEKATLHATCDDGVEFSMNDRVFAGGDDWKAPFSAALQPKMIKALSAGKPIVLRAEAWNLSGAAGLIARLDIEYKDGTKESVETNRWWTKRVDGEPKPAEELGPISAESTDRRPWGMPSGESSGVPDLPLAASKLEVQPGYRAEEILRVPRGYGSWVTLAVDGKGRLIAAAEAEKGLFRITLRKGGLPTVEPLGLDIEGAQGLLVHGRDLYIMQNAMTGVDNGLFRARDTDGDDLYDELKLLTKLDGSGEHGPHAIWLTPDGEHLEVIAGNTTAFPANVERFHMVPNWRDDQLLPSLPDTFGHGNAMHDHGGWLGRCDLDGEHWEILSTGIRNAFDFAYDRAGNRFAFDADMEWDMGAPWYRAPRLLHVAPGVEFGWRRGSGKIMGSEPDTLDAVAETGPASPVGVLHGKDGRFPGALGEALFLGDWTRGIIYSVALREDGDTFRGEPKPFVSGRPFPLTDMVWLDDGSMAVVTGGRGRRSAIYRIAAEEPRAADAPRGVAEITAEPGKLAAQARRAALELDPAIGTWAPAALAAKDPVGWLAIARVGGPEWQKPLLENLMEEPVPMGHAALRAIELSLARSGAPADDVRAALLARLEAEVPAHDEPIPHDVKLTELLVYLGSDRAPAFAVPRMLSAVTQERAIDFALQLRLAESGWTPELAKSYLDFLHTDARRFLGGRSIEGYLNRIREAALERAGRAIEGGYTPPPLAEPAAPLYEMETPLFVEQWSLPALATVHGQIAGANDRALGERSFRRAGCYACHRVGEEGGGTGPDLTDAGGRFTSRDLLIAILEPSRDISDQYLDTEVWTKDSEVYVGRLVEQDAEWTTLQLPPSEPGGTDGALVDVPAEDIQLVRAHPISRMPSGMLDGLHTAEIVELLAWLLDDPAGRKER</sequence>
<evidence type="ECO:0000256" key="2">
    <source>
        <dbReference type="ARBA" id="ARBA00022723"/>
    </source>
</evidence>
<dbReference type="InterPro" id="IPR011041">
    <property type="entry name" value="Quinoprot_gluc/sorb_DH_b-prop"/>
</dbReference>
<dbReference type="EMBL" id="CP036434">
    <property type="protein sequence ID" value="QDV08913.1"/>
    <property type="molecule type" value="Genomic_DNA"/>
</dbReference>
<dbReference type="RefSeq" id="WP_145202385.1">
    <property type="nucleotide sequence ID" value="NZ_CP036434.1"/>
</dbReference>
<dbReference type="GO" id="GO:0009055">
    <property type="term" value="F:electron transfer activity"/>
    <property type="evidence" value="ECO:0007669"/>
    <property type="project" value="InterPro"/>
</dbReference>
<dbReference type="Gene3D" id="2.60.120.560">
    <property type="entry name" value="Exo-inulinase, domain 1"/>
    <property type="match status" value="1"/>
</dbReference>
<dbReference type="Gene3D" id="1.10.760.10">
    <property type="entry name" value="Cytochrome c-like domain"/>
    <property type="match status" value="1"/>
</dbReference>
<dbReference type="InterPro" id="IPR013427">
    <property type="entry name" value="Haem-bd_dom_put"/>
</dbReference>
<dbReference type="Pfam" id="PF06439">
    <property type="entry name" value="3keto-disac_hyd"/>
    <property type="match status" value="1"/>
</dbReference>
<dbReference type="Gene3D" id="2.60.120.260">
    <property type="entry name" value="Galactose-binding domain-like"/>
    <property type="match status" value="1"/>
</dbReference>
<reference evidence="8 9" key="1">
    <citation type="submission" date="2019-02" db="EMBL/GenBank/DDBJ databases">
        <title>Deep-cultivation of Planctomycetes and their phenomic and genomic characterization uncovers novel biology.</title>
        <authorList>
            <person name="Wiegand S."/>
            <person name="Jogler M."/>
            <person name="Boedeker C."/>
            <person name="Pinto D."/>
            <person name="Vollmers J."/>
            <person name="Rivas-Marin E."/>
            <person name="Kohn T."/>
            <person name="Peeters S.H."/>
            <person name="Heuer A."/>
            <person name="Rast P."/>
            <person name="Oberbeckmann S."/>
            <person name="Bunk B."/>
            <person name="Jeske O."/>
            <person name="Meyerdierks A."/>
            <person name="Storesund J.E."/>
            <person name="Kallscheuer N."/>
            <person name="Luecker S."/>
            <person name="Lage O.M."/>
            <person name="Pohl T."/>
            <person name="Merkel B.J."/>
            <person name="Hornburger P."/>
            <person name="Mueller R.-W."/>
            <person name="Bruemmer F."/>
            <person name="Labrenz M."/>
            <person name="Spormann A.M."/>
            <person name="Op den Camp H."/>
            <person name="Overmann J."/>
            <person name="Amann R."/>
            <person name="Jetten M.S.M."/>
            <person name="Mascher T."/>
            <person name="Medema M.H."/>
            <person name="Devos D.P."/>
            <person name="Kaster A.-K."/>
            <person name="Ovreas L."/>
            <person name="Rohde M."/>
            <person name="Galperin M.Y."/>
            <person name="Jogler C."/>
        </authorList>
    </citation>
    <scope>NUCLEOTIDE SEQUENCE [LARGE SCALE GENOMIC DNA]</scope>
    <source>
        <strain evidence="8 9">Poly30</strain>
    </source>
</reference>
<dbReference type="GO" id="GO:0020037">
    <property type="term" value="F:heme binding"/>
    <property type="evidence" value="ECO:0007669"/>
    <property type="project" value="InterPro"/>
</dbReference>
<dbReference type="GO" id="GO:0046872">
    <property type="term" value="F:metal ion binding"/>
    <property type="evidence" value="ECO:0007669"/>
    <property type="project" value="UniProtKB-KW"/>
</dbReference>
<keyword evidence="2 4" id="KW-0479">Metal-binding</keyword>
<keyword evidence="3 4" id="KW-0408">Iron</keyword>
<dbReference type="OrthoDB" id="223239at2"/>
<gene>
    <name evidence="8" type="ORF">Poly30_44680</name>
</gene>
<evidence type="ECO:0000259" key="7">
    <source>
        <dbReference type="PROSITE" id="PS51007"/>
    </source>
</evidence>
<keyword evidence="9" id="KW-1185">Reference proteome</keyword>
<dbReference type="NCBIfam" id="TIGR02603">
    <property type="entry name" value="CxxCH_TIGR02603"/>
    <property type="match status" value="1"/>
</dbReference>
<dbReference type="GO" id="GO:0016787">
    <property type="term" value="F:hydrolase activity"/>
    <property type="evidence" value="ECO:0007669"/>
    <property type="project" value="InterPro"/>
</dbReference>
<evidence type="ECO:0000313" key="8">
    <source>
        <dbReference type="EMBL" id="QDV08913.1"/>
    </source>
</evidence>
<evidence type="ECO:0000256" key="5">
    <source>
        <dbReference type="SAM" id="MobiDB-lite"/>
    </source>
</evidence>
<feature type="domain" description="Cytochrome c" evidence="7">
    <location>
        <begin position="1013"/>
        <end position="1104"/>
    </location>
</feature>
<dbReference type="InterPro" id="IPR036909">
    <property type="entry name" value="Cyt_c-like_dom_sf"/>
</dbReference>
<keyword evidence="1 4" id="KW-0349">Heme</keyword>
<dbReference type="SUPFAM" id="SSF46626">
    <property type="entry name" value="Cytochrome c"/>
    <property type="match status" value="1"/>
</dbReference>
<evidence type="ECO:0000256" key="3">
    <source>
        <dbReference type="ARBA" id="ARBA00023004"/>
    </source>
</evidence>
<feature type="chain" id="PRO_5022156489" description="Cytochrome c domain-containing protein" evidence="6">
    <location>
        <begin position="28"/>
        <end position="1161"/>
    </location>
</feature>
<dbReference type="InterPro" id="IPR011042">
    <property type="entry name" value="6-blade_b-propeller_TolB-like"/>
</dbReference>